<dbReference type="InterPro" id="IPR017905">
    <property type="entry name" value="ERV/ALR_sulphydryl_oxidase"/>
</dbReference>
<keyword evidence="4 8" id="KW-0274">FAD</keyword>
<dbReference type="SUPFAM" id="SSF69000">
    <property type="entry name" value="FAD-dependent thiol oxidase"/>
    <property type="match status" value="1"/>
</dbReference>
<dbReference type="PROSITE" id="PS00194">
    <property type="entry name" value="THIOREDOXIN_1"/>
    <property type="match status" value="1"/>
</dbReference>
<evidence type="ECO:0000259" key="11">
    <source>
        <dbReference type="PROSITE" id="PS51352"/>
    </source>
</evidence>
<accession>A0A915M904</accession>
<dbReference type="Gene3D" id="3.40.30.10">
    <property type="entry name" value="Glutaredoxin"/>
    <property type="match status" value="1"/>
</dbReference>
<keyword evidence="7" id="KW-0325">Glycoprotein</keyword>
<dbReference type="SUPFAM" id="SSF52833">
    <property type="entry name" value="Thioredoxin-like"/>
    <property type="match status" value="1"/>
</dbReference>
<keyword evidence="6" id="KW-1015">Disulfide bond</keyword>
<evidence type="ECO:0000313" key="12">
    <source>
        <dbReference type="Proteomes" id="UP000887561"/>
    </source>
</evidence>
<dbReference type="GO" id="GO:0003756">
    <property type="term" value="F:protein disulfide isomerase activity"/>
    <property type="evidence" value="ECO:0007669"/>
    <property type="project" value="TreeGrafter"/>
</dbReference>
<dbReference type="PANTHER" id="PTHR22897:SF20">
    <property type="entry name" value="SULFHYDRYL OXIDASE"/>
    <property type="match status" value="1"/>
</dbReference>
<dbReference type="PROSITE" id="PS51352">
    <property type="entry name" value="THIOREDOXIN_2"/>
    <property type="match status" value="1"/>
</dbReference>
<keyword evidence="3 9" id="KW-0732">Signal</keyword>
<dbReference type="CDD" id="cd02992">
    <property type="entry name" value="PDI_a_QSOX"/>
    <property type="match status" value="1"/>
</dbReference>
<comment type="cofactor">
    <cofactor evidence="1 8">
        <name>FAD</name>
        <dbReference type="ChEBI" id="CHEBI:57692"/>
    </cofactor>
</comment>
<dbReference type="InterPro" id="IPR039798">
    <property type="entry name" value="Sulfhydryl_oxidase"/>
</dbReference>
<dbReference type="GO" id="GO:0016971">
    <property type="term" value="F:flavin-dependent sulfhydryl oxidase activity"/>
    <property type="evidence" value="ECO:0007669"/>
    <property type="project" value="InterPro"/>
</dbReference>
<organism evidence="12 13">
    <name type="scientific">Meloidogyne javanica</name>
    <name type="common">Root-knot nematode worm</name>
    <dbReference type="NCBI Taxonomy" id="6303"/>
    <lineage>
        <taxon>Eukaryota</taxon>
        <taxon>Metazoa</taxon>
        <taxon>Ecdysozoa</taxon>
        <taxon>Nematoda</taxon>
        <taxon>Chromadorea</taxon>
        <taxon>Rhabditida</taxon>
        <taxon>Tylenchina</taxon>
        <taxon>Tylenchomorpha</taxon>
        <taxon>Tylenchoidea</taxon>
        <taxon>Meloidogynidae</taxon>
        <taxon>Meloidogyninae</taxon>
        <taxon>Meloidogyne</taxon>
        <taxon>Meloidogyne incognita group</taxon>
    </lineage>
</organism>
<evidence type="ECO:0000313" key="13">
    <source>
        <dbReference type="WBParaSite" id="scaffold3128_cov190.g6048"/>
    </source>
</evidence>
<dbReference type="Pfam" id="PF04777">
    <property type="entry name" value="Evr1_Alr"/>
    <property type="match status" value="1"/>
</dbReference>
<dbReference type="Proteomes" id="UP000887561">
    <property type="component" value="Unplaced"/>
</dbReference>
<evidence type="ECO:0000259" key="10">
    <source>
        <dbReference type="PROSITE" id="PS51324"/>
    </source>
</evidence>
<dbReference type="InterPro" id="IPR036774">
    <property type="entry name" value="ERV/ALR_sulphydryl_oxid_sf"/>
</dbReference>
<evidence type="ECO:0000256" key="1">
    <source>
        <dbReference type="ARBA" id="ARBA00001974"/>
    </source>
</evidence>
<evidence type="ECO:0000256" key="2">
    <source>
        <dbReference type="ARBA" id="ARBA00022630"/>
    </source>
</evidence>
<dbReference type="InterPro" id="IPR017937">
    <property type="entry name" value="Thioredoxin_CS"/>
</dbReference>
<sequence length="458" mass="52273">MGIGSSRKSAATYFINILFFVLLRTLNGKIASISSVPQGSNPLLYQPGIDHIVLLDQDTFSDTVFEPGRGHSFVVEFYADWCGHCRAFAPSFKQFASLTKRWSNVVKVGAVNCADSFNSQICRSNGVAYFPMLKYFSRRSKGINDGMIFESAHSGTGISKFPYLALFKRGNQQSIFMDEFQGPKTLDEAMQRVEHGDFLSLDSEQQQSLQPTKPPVDLIDCERFPEKCKKLYYVSETDMLKAMRMALLDEVTRLGIPIEGDRFRKLYAFYFPMKVLNTETETIRRNKRMVGKDDPNILHNSRRAKWVIGDLQHLLEGKTSAVISVEEWRNHFERVEGFFGYPFVQNETWQHCAGSSSEFRGYTCGLWTTFHALTANVIITHSKNTGIAPNPLGPLKAIQGWVTSFFGCEHCRQHFMKMTTQTFPMSEQRVFRLTDMLMYLWRAHNIVNARLHGTNTEA</sequence>
<feature type="domain" description="Thioredoxin" evidence="11">
    <location>
        <begin position="35"/>
        <end position="198"/>
    </location>
</feature>
<evidence type="ECO:0000256" key="6">
    <source>
        <dbReference type="ARBA" id="ARBA00023157"/>
    </source>
</evidence>
<keyword evidence="2 8" id="KW-0285">Flavoprotein</keyword>
<comment type="catalytic activity">
    <reaction evidence="8">
        <text>2 R'C(R)SH + O2 = R'C(R)S-S(R)CR' + H2O2</text>
        <dbReference type="Rhea" id="RHEA:17357"/>
        <dbReference type="ChEBI" id="CHEBI:15379"/>
        <dbReference type="ChEBI" id="CHEBI:16240"/>
        <dbReference type="ChEBI" id="CHEBI:16520"/>
        <dbReference type="ChEBI" id="CHEBI:17412"/>
        <dbReference type="EC" id="1.8.3.2"/>
    </reaction>
</comment>
<evidence type="ECO:0000256" key="9">
    <source>
        <dbReference type="SAM" id="SignalP"/>
    </source>
</evidence>
<protein>
    <recommendedName>
        <fullName evidence="8">Sulfhydryl oxidase</fullName>
        <ecNumber evidence="8">1.8.3.2</ecNumber>
    </recommendedName>
</protein>
<dbReference type="InterPro" id="IPR042568">
    <property type="entry name" value="QSOX_FAD-bd_sf"/>
</dbReference>
<dbReference type="GO" id="GO:0000139">
    <property type="term" value="C:Golgi membrane"/>
    <property type="evidence" value="ECO:0007669"/>
    <property type="project" value="TreeGrafter"/>
</dbReference>
<proteinExistence type="predicted"/>
<dbReference type="Gene3D" id="1.20.120.1960">
    <property type="entry name" value="QSOX sulfhydryl oxidase domain"/>
    <property type="match status" value="1"/>
</dbReference>
<dbReference type="Pfam" id="PF00085">
    <property type="entry name" value="Thioredoxin"/>
    <property type="match status" value="1"/>
</dbReference>
<keyword evidence="12" id="KW-1185">Reference proteome</keyword>
<name>A0A915M904_MELJA</name>
<dbReference type="EC" id="1.8.3.2" evidence="8"/>
<dbReference type="AlphaFoldDB" id="A0A915M904"/>
<feature type="chain" id="PRO_5037916393" description="Sulfhydryl oxidase" evidence="9">
    <location>
        <begin position="29"/>
        <end position="458"/>
    </location>
</feature>
<feature type="domain" description="ERV/ALR sulfhydryl oxidase" evidence="10">
    <location>
        <begin position="355"/>
        <end position="458"/>
    </location>
</feature>
<dbReference type="GO" id="GO:0006457">
    <property type="term" value="P:protein folding"/>
    <property type="evidence" value="ECO:0007669"/>
    <property type="project" value="TreeGrafter"/>
</dbReference>
<dbReference type="Gene3D" id="1.20.120.310">
    <property type="entry name" value="ERV/ALR sulfhydryl oxidase domain"/>
    <property type="match status" value="1"/>
</dbReference>
<evidence type="ECO:0000256" key="4">
    <source>
        <dbReference type="ARBA" id="ARBA00022827"/>
    </source>
</evidence>
<evidence type="ECO:0000256" key="5">
    <source>
        <dbReference type="ARBA" id="ARBA00023002"/>
    </source>
</evidence>
<dbReference type="GO" id="GO:0005615">
    <property type="term" value="C:extracellular space"/>
    <property type="evidence" value="ECO:0007669"/>
    <property type="project" value="TreeGrafter"/>
</dbReference>
<keyword evidence="5 8" id="KW-0560">Oxidoreductase</keyword>
<dbReference type="PROSITE" id="PS51324">
    <property type="entry name" value="ERV_ALR"/>
    <property type="match status" value="1"/>
</dbReference>
<feature type="signal peptide" evidence="9">
    <location>
        <begin position="1"/>
        <end position="28"/>
    </location>
</feature>
<dbReference type="InterPro" id="IPR013766">
    <property type="entry name" value="Thioredoxin_domain"/>
</dbReference>
<evidence type="ECO:0000256" key="3">
    <source>
        <dbReference type="ARBA" id="ARBA00022729"/>
    </source>
</evidence>
<evidence type="ECO:0000256" key="7">
    <source>
        <dbReference type="ARBA" id="ARBA00023180"/>
    </source>
</evidence>
<dbReference type="PANTHER" id="PTHR22897">
    <property type="entry name" value="QUIESCIN Q6-RELATED SULFHYDRYL OXIDASE"/>
    <property type="match status" value="1"/>
</dbReference>
<reference evidence="13" key="1">
    <citation type="submission" date="2022-11" db="UniProtKB">
        <authorList>
            <consortium name="WormBaseParasite"/>
        </authorList>
    </citation>
    <scope>IDENTIFICATION</scope>
</reference>
<evidence type="ECO:0000256" key="8">
    <source>
        <dbReference type="RuleBase" id="RU371123"/>
    </source>
</evidence>
<dbReference type="WBParaSite" id="scaffold3128_cov190.g6048">
    <property type="protein sequence ID" value="scaffold3128_cov190.g6048"/>
    <property type="gene ID" value="scaffold3128_cov190.g6048"/>
</dbReference>
<dbReference type="InterPro" id="IPR036249">
    <property type="entry name" value="Thioredoxin-like_sf"/>
</dbReference>